<name>A0A4Y7TPP2_COPMI</name>
<dbReference type="GO" id="GO:0031262">
    <property type="term" value="C:Ndc80 complex"/>
    <property type="evidence" value="ECO:0007669"/>
    <property type="project" value="UniProtKB-UniRule"/>
</dbReference>
<accession>A0A4Y7TPP2</accession>
<comment type="function">
    <text evidence="10">Acts as a component of the essential kinetochore-associated NDC80 complex, which is required for chromosome segregation and spindle checkpoint activity.</text>
</comment>
<dbReference type="InterPro" id="IPR038273">
    <property type="entry name" value="Ndc80_sf"/>
</dbReference>
<dbReference type="STRING" id="71717.A0A4Y7TPP2"/>
<organism evidence="14 15">
    <name type="scientific">Coprinellus micaceus</name>
    <name type="common">Glistening ink-cap mushroom</name>
    <name type="synonym">Coprinus micaceus</name>
    <dbReference type="NCBI Taxonomy" id="71717"/>
    <lineage>
        <taxon>Eukaryota</taxon>
        <taxon>Fungi</taxon>
        <taxon>Dikarya</taxon>
        <taxon>Basidiomycota</taxon>
        <taxon>Agaricomycotina</taxon>
        <taxon>Agaricomycetes</taxon>
        <taxon>Agaricomycetidae</taxon>
        <taxon>Agaricales</taxon>
        <taxon>Agaricineae</taxon>
        <taxon>Psathyrellaceae</taxon>
        <taxon>Coprinellus</taxon>
    </lineage>
</organism>
<dbReference type="Proteomes" id="UP000298030">
    <property type="component" value="Unassembled WGS sequence"/>
</dbReference>
<evidence type="ECO:0000256" key="12">
    <source>
        <dbReference type="SAM" id="MobiDB-lite"/>
    </source>
</evidence>
<keyword evidence="4 10" id="KW-0498">Mitosis</keyword>
<gene>
    <name evidence="14" type="ORF">FA13DRAFT_1658984</name>
</gene>
<comment type="subcellular location">
    <subcellularLocation>
        <location evidence="10">Chromosome</location>
        <location evidence="10">Centromere</location>
        <location evidence="10">Kinetochore</location>
    </subcellularLocation>
    <subcellularLocation>
        <location evidence="10">Nucleus</location>
    </subcellularLocation>
</comment>
<keyword evidence="2 10" id="KW-0158">Chromosome</keyword>
<keyword evidence="3 10" id="KW-0132">Cell division</keyword>
<dbReference type="AlphaFoldDB" id="A0A4Y7TPP2"/>
<keyword evidence="9 10" id="KW-0137">Centromere</keyword>
<keyword evidence="15" id="KW-1185">Reference proteome</keyword>
<dbReference type="InterPro" id="IPR005550">
    <property type="entry name" value="Kinetochore_Ndc80"/>
</dbReference>
<evidence type="ECO:0000256" key="6">
    <source>
        <dbReference type="ARBA" id="ARBA00023054"/>
    </source>
</evidence>
<evidence type="ECO:0000256" key="10">
    <source>
        <dbReference type="RuleBase" id="RU368072"/>
    </source>
</evidence>
<evidence type="ECO:0000256" key="3">
    <source>
        <dbReference type="ARBA" id="ARBA00022618"/>
    </source>
</evidence>
<protein>
    <recommendedName>
        <fullName evidence="10">Kinetochore protein NDC80</fullName>
    </recommendedName>
</protein>
<dbReference type="GO" id="GO:0051301">
    <property type="term" value="P:cell division"/>
    <property type="evidence" value="ECO:0007669"/>
    <property type="project" value="UniProtKB-UniRule"/>
</dbReference>
<comment type="similarity">
    <text evidence="1 10">Belongs to the NDC80/HEC1 family.</text>
</comment>
<dbReference type="InterPro" id="IPR055260">
    <property type="entry name" value="Ndc80_CH"/>
</dbReference>
<evidence type="ECO:0000313" key="14">
    <source>
        <dbReference type="EMBL" id="TEB36143.1"/>
    </source>
</evidence>
<keyword evidence="8 10" id="KW-0131">Cell cycle</keyword>
<proteinExistence type="inferred from homology"/>
<keyword evidence="6 11" id="KW-0175">Coiled coil</keyword>
<feature type="coiled-coil region" evidence="11">
    <location>
        <begin position="510"/>
        <end position="608"/>
    </location>
</feature>
<evidence type="ECO:0000256" key="4">
    <source>
        <dbReference type="ARBA" id="ARBA00022776"/>
    </source>
</evidence>
<comment type="caution">
    <text evidence="14">The sequence shown here is derived from an EMBL/GenBank/DDBJ whole genome shotgun (WGS) entry which is preliminary data.</text>
</comment>
<dbReference type="OrthoDB" id="7459479at2759"/>
<dbReference type="GO" id="GO:0005634">
    <property type="term" value="C:nucleus"/>
    <property type="evidence" value="ECO:0007669"/>
    <property type="project" value="UniProtKB-SubCell"/>
</dbReference>
<evidence type="ECO:0000256" key="9">
    <source>
        <dbReference type="ARBA" id="ARBA00023328"/>
    </source>
</evidence>
<feature type="domain" description="Kinetochore protein Ndc80 CH" evidence="13">
    <location>
        <begin position="103"/>
        <end position="224"/>
    </location>
</feature>
<keyword evidence="5 10" id="KW-0995">Kinetochore</keyword>
<dbReference type="PANTHER" id="PTHR10643:SF2">
    <property type="entry name" value="KINETOCHORE PROTEIN NDC80 HOMOLOG"/>
    <property type="match status" value="1"/>
</dbReference>
<evidence type="ECO:0000313" key="15">
    <source>
        <dbReference type="Proteomes" id="UP000298030"/>
    </source>
</evidence>
<evidence type="ECO:0000256" key="11">
    <source>
        <dbReference type="SAM" id="Coils"/>
    </source>
</evidence>
<evidence type="ECO:0000256" key="2">
    <source>
        <dbReference type="ARBA" id="ARBA00022454"/>
    </source>
</evidence>
<feature type="region of interest" description="Disordered" evidence="12">
    <location>
        <begin position="1"/>
        <end position="65"/>
    </location>
</feature>
<dbReference type="PANTHER" id="PTHR10643">
    <property type="entry name" value="KINETOCHORE PROTEIN NDC80"/>
    <property type="match status" value="1"/>
</dbReference>
<dbReference type="Pfam" id="PF03801">
    <property type="entry name" value="Ndc80_HEC"/>
    <property type="match status" value="1"/>
</dbReference>
<reference evidence="14 15" key="1">
    <citation type="journal article" date="2019" name="Nat. Ecol. Evol.">
        <title>Megaphylogeny resolves global patterns of mushroom evolution.</title>
        <authorList>
            <person name="Varga T."/>
            <person name="Krizsan K."/>
            <person name="Foldi C."/>
            <person name="Dima B."/>
            <person name="Sanchez-Garcia M."/>
            <person name="Sanchez-Ramirez S."/>
            <person name="Szollosi G.J."/>
            <person name="Szarkandi J.G."/>
            <person name="Papp V."/>
            <person name="Albert L."/>
            <person name="Andreopoulos W."/>
            <person name="Angelini C."/>
            <person name="Antonin V."/>
            <person name="Barry K.W."/>
            <person name="Bougher N.L."/>
            <person name="Buchanan P."/>
            <person name="Buyck B."/>
            <person name="Bense V."/>
            <person name="Catcheside P."/>
            <person name="Chovatia M."/>
            <person name="Cooper J."/>
            <person name="Damon W."/>
            <person name="Desjardin D."/>
            <person name="Finy P."/>
            <person name="Geml J."/>
            <person name="Haridas S."/>
            <person name="Hughes K."/>
            <person name="Justo A."/>
            <person name="Karasinski D."/>
            <person name="Kautmanova I."/>
            <person name="Kiss B."/>
            <person name="Kocsube S."/>
            <person name="Kotiranta H."/>
            <person name="LaButti K.M."/>
            <person name="Lechner B.E."/>
            <person name="Liimatainen K."/>
            <person name="Lipzen A."/>
            <person name="Lukacs Z."/>
            <person name="Mihaltcheva S."/>
            <person name="Morgado L.N."/>
            <person name="Niskanen T."/>
            <person name="Noordeloos M.E."/>
            <person name="Ohm R.A."/>
            <person name="Ortiz-Santana B."/>
            <person name="Ovrebo C."/>
            <person name="Racz N."/>
            <person name="Riley R."/>
            <person name="Savchenko A."/>
            <person name="Shiryaev A."/>
            <person name="Soop K."/>
            <person name="Spirin V."/>
            <person name="Szebenyi C."/>
            <person name="Tomsovsky M."/>
            <person name="Tulloss R.E."/>
            <person name="Uehling J."/>
            <person name="Grigoriev I.V."/>
            <person name="Vagvolgyi C."/>
            <person name="Papp T."/>
            <person name="Martin F.M."/>
            <person name="Miettinen O."/>
            <person name="Hibbett D.S."/>
            <person name="Nagy L.G."/>
        </authorList>
    </citation>
    <scope>NUCLEOTIDE SEQUENCE [LARGE SCALE GENOMIC DNA]</scope>
    <source>
        <strain evidence="14 15">FP101781</strain>
    </source>
</reference>
<dbReference type="Gene3D" id="1.10.418.30">
    <property type="entry name" value="Ncd80 complex, Ncd80 subunit"/>
    <property type="match status" value="1"/>
</dbReference>
<sequence>MESSRRSMLPPPVPYGRGDGHSNLPLPSTMKKQSTKSRMSLAGPAIRAPQLAPPNSNPRQSMAKSSNMNPLLMSVSKQSVGRTPLHNSVRRGSTWGGAGGLQAPTGIQTVKDTRPLRDKQYQARMRQDILAYLQANEFDITMSTLVNIQGKEYRSIFEFLILTMDPYHMFTLPRFEDEFVPALKAVRYPFAHLIDNKWLAAPASMHSWPSLLGCLHWLVEMCKLRGDYINSEHPTLQDPSRVPEEFDDPWDHSALAFNYFEETYTLWLDLVDDFAESNQALEDRYAKRNAKVQSELDDQSKRLDDAKGRLKKLAESAPPINKLIRDNGLLKNDSEKMQKILQQYESRKRKLNDSIAMENAGLQAELQRLEDLKAEHERLQGIVKAQNLSPEEVLEMNQTHENLVKTMETLKQKLAETHRDLMALEVSVTNRVSATEEALDLYTNLLSNLELFPPLQEPWDNIDLTLDLNPAASNPQQLLIGSDVRKIMKPTLSAIAESKRTERSSVETERIRVDNELDQLSLECENVEEDNAEIEKKVGALNEQADDLRDAAQQEAQVASAEANRLERDLASARTAALANGMGVKSRLQALQFDYQEQIAKVSRLKDETVRAILKNGHEIAMFKEEVSRHLRELREFASSD</sequence>
<dbReference type="EMBL" id="QPFP01000006">
    <property type="protein sequence ID" value="TEB36143.1"/>
    <property type="molecule type" value="Genomic_DNA"/>
</dbReference>
<evidence type="ECO:0000256" key="7">
    <source>
        <dbReference type="ARBA" id="ARBA00023242"/>
    </source>
</evidence>
<evidence type="ECO:0000256" key="5">
    <source>
        <dbReference type="ARBA" id="ARBA00022838"/>
    </source>
</evidence>
<evidence type="ECO:0000256" key="1">
    <source>
        <dbReference type="ARBA" id="ARBA00007050"/>
    </source>
</evidence>
<dbReference type="GO" id="GO:0051315">
    <property type="term" value="P:attachment of mitotic spindle microtubules to kinetochore"/>
    <property type="evidence" value="ECO:0007669"/>
    <property type="project" value="UniProtKB-UniRule"/>
</dbReference>
<evidence type="ECO:0000256" key="8">
    <source>
        <dbReference type="ARBA" id="ARBA00023306"/>
    </source>
</evidence>
<comment type="subunit">
    <text evidence="10">Component of the NDC80 complex.</text>
</comment>
<keyword evidence="7 10" id="KW-0539">Nucleus</keyword>
<evidence type="ECO:0000259" key="13">
    <source>
        <dbReference type="Pfam" id="PF03801"/>
    </source>
</evidence>
<feature type="coiled-coil region" evidence="11">
    <location>
        <begin position="289"/>
        <end position="427"/>
    </location>
</feature>